<evidence type="ECO:0000313" key="3">
    <source>
        <dbReference type="Proteomes" id="UP001555342"/>
    </source>
</evidence>
<keyword evidence="1" id="KW-0175">Coiled coil</keyword>
<dbReference type="EMBL" id="JBFMVT010000002">
    <property type="protein sequence ID" value="MEW7312699.1"/>
    <property type="molecule type" value="Genomic_DNA"/>
</dbReference>
<organism evidence="2 3">
    <name type="scientific">Buttiauxella gaviniae</name>
    <dbReference type="NCBI Taxonomy" id="82990"/>
    <lineage>
        <taxon>Bacteria</taxon>
        <taxon>Pseudomonadati</taxon>
        <taxon>Pseudomonadota</taxon>
        <taxon>Gammaproteobacteria</taxon>
        <taxon>Enterobacterales</taxon>
        <taxon>Enterobacteriaceae</taxon>
        <taxon>Buttiauxella</taxon>
    </lineage>
</organism>
<keyword evidence="3" id="KW-1185">Reference proteome</keyword>
<gene>
    <name evidence="2" type="ORF">AB1E22_08240</name>
</gene>
<feature type="coiled-coil region" evidence="1">
    <location>
        <begin position="16"/>
        <end position="43"/>
    </location>
</feature>
<reference evidence="2 3" key="1">
    <citation type="submission" date="2024-07" db="EMBL/GenBank/DDBJ databases">
        <authorList>
            <person name="Wang L."/>
        </authorList>
    </citation>
    <scope>NUCLEOTIDE SEQUENCE [LARGE SCALE GENOMIC DNA]</scope>
    <source>
        <strain evidence="2 3">WL359</strain>
    </source>
</reference>
<accession>A0ABV3NT39</accession>
<dbReference type="Proteomes" id="UP001555342">
    <property type="component" value="Unassembled WGS sequence"/>
</dbReference>
<evidence type="ECO:0000256" key="1">
    <source>
        <dbReference type="SAM" id="Coils"/>
    </source>
</evidence>
<protein>
    <submittedName>
        <fullName evidence="2">Uncharacterized protein</fullName>
    </submittedName>
</protein>
<proteinExistence type="predicted"/>
<comment type="caution">
    <text evidence="2">The sequence shown here is derived from an EMBL/GenBank/DDBJ whole genome shotgun (WGS) entry which is preliminary data.</text>
</comment>
<evidence type="ECO:0000313" key="2">
    <source>
        <dbReference type="EMBL" id="MEW7312699.1"/>
    </source>
</evidence>
<name>A0ABV3NT39_9ENTR</name>
<sequence>MFGSLKKLFQKDNSDTSQYDIQAAQLEAELTELEKALTEQPNNGERQKALMLRYNQALQVFAKSKTHRQHIDALFVKIDELRNIIRKTI</sequence>
<dbReference type="RefSeq" id="WP_367594890.1">
    <property type="nucleotide sequence ID" value="NZ_JBFMVT010000002.1"/>
</dbReference>